<feature type="domain" description="Major facilitator superfamily (MFS) profile" evidence="8">
    <location>
        <begin position="224"/>
        <end position="430"/>
    </location>
</feature>
<feature type="transmembrane region" description="Helical" evidence="7">
    <location>
        <begin position="78"/>
        <end position="101"/>
    </location>
</feature>
<feature type="transmembrane region" description="Helical" evidence="7">
    <location>
        <begin position="108"/>
        <end position="130"/>
    </location>
</feature>
<feature type="transmembrane region" description="Helical" evidence="7">
    <location>
        <begin position="256"/>
        <end position="279"/>
    </location>
</feature>
<evidence type="ECO:0000256" key="5">
    <source>
        <dbReference type="ARBA" id="ARBA00022989"/>
    </source>
</evidence>
<dbReference type="PROSITE" id="PS50850">
    <property type="entry name" value="MFS"/>
    <property type="match status" value="1"/>
</dbReference>
<evidence type="ECO:0000256" key="1">
    <source>
        <dbReference type="ARBA" id="ARBA00004651"/>
    </source>
</evidence>
<dbReference type="STRING" id="1300222.I532_18018"/>
<dbReference type="RefSeq" id="WP_003389941.1">
    <property type="nucleotide sequence ID" value="NZ_APBN01000008.1"/>
</dbReference>
<evidence type="ECO:0000313" key="9">
    <source>
        <dbReference type="EMBL" id="EMT51475.1"/>
    </source>
</evidence>
<keyword evidence="3" id="KW-1003">Cell membrane</keyword>
<feature type="transmembrane region" description="Helical" evidence="7">
    <location>
        <begin position="360"/>
        <end position="378"/>
    </location>
</feature>
<keyword evidence="6 7" id="KW-0472">Membrane</keyword>
<feature type="transmembrane region" description="Helical" evidence="7">
    <location>
        <begin position="52"/>
        <end position="72"/>
    </location>
</feature>
<dbReference type="SUPFAM" id="SSF103473">
    <property type="entry name" value="MFS general substrate transporter"/>
    <property type="match status" value="1"/>
</dbReference>
<comment type="subcellular location">
    <subcellularLocation>
        <location evidence="1">Cell membrane</location>
        <topology evidence="1">Multi-pass membrane protein</topology>
    </subcellularLocation>
</comment>
<dbReference type="AlphaFoldDB" id="M8E7P4"/>
<dbReference type="GO" id="GO:0022857">
    <property type="term" value="F:transmembrane transporter activity"/>
    <property type="evidence" value="ECO:0007669"/>
    <property type="project" value="InterPro"/>
</dbReference>
<evidence type="ECO:0000256" key="3">
    <source>
        <dbReference type="ARBA" id="ARBA00022475"/>
    </source>
</evidence>
<keyword evidence="2" id="KW-0813">Transport</keyword>
<reference evidence="9 10" key="1">
    <citation type="submission" date="2013-03" db="EMBL/GenBank/DDBJ databases">
        <title>Assembly of a new bacterial strain Brevibacillus borstelensis AK1.</title>
        <authorList>
            <person name="Rajan I."/>
            <person name="PoliReddy D."/>
            <person name="Sugumar T."/>
            <person name="Rathinam K."/>
            <person name="Alqarawi S."/>
            <person name="Khalil A.B."/>
            <person name="Sivakumar N."/>
        </authorList>
    </citation>
    <scope>NUCLEOTIDE SEQUENCE [LARGE SCALE GENOMIC DNA]</scope>
    <source>
        <strain evidence="9 10">AK1</strain>
    </source>
</reference>
<dbReference type="EMBL" id="APBN01000008">
    <property type="protein sequence ID" value="EMT51475.1"/>
    <property type="molecule type" value="Genomic_DNA"/>
</dbReference>
<feature type="transmembrane region" description="Helical" evidence="7">
    <location>
        <begin position="224"/>
        <end position="250"/>
    </location>
</feature>
<accession>M8E7P4</accession>
<dbReference type="PANTHER" id="PTHR23513">
    <property type="entry name" value="INTEGRAL MEMBRANE EFFLUX PROTEIN-RELATED"/>
    <property type="match status" value="1"/>
</dbReference>
<dbReference type="InterPro" id="IPR036259">
    <property type="entry name" value="MFS_trans_sf"/>
</dbReference>
<feature type="transmembrane region" description="Helical" evidence="7">
    <location>
        <begin position="384"/>
        <end position="406"/>
    </location>
</feature>
<evidence type="ECO:0000256" key="2">
    <source>
        <dbReference type="ARBA" id="ARBA00022448"/>
    </source>
</evidence>
<dbReference type="Pfam" id="PF05977">
    <property type="entry name" value="MFS_3"/>
    <property type="match status" value="1"/>
</dbReference>
<evidence type="ECO:0000256" key="4">
    <source>
        <dbReference type="ARBA" id="ARBA00022692"/>
    </source>
</evidence>
<feature type="transmembrane region" description="Helical" evidence="7">
    <location>
        <begin position="316"/>
        <end position="339"/>
    </location>
</feature>
<dbReference type="CDD" id="cd06173">
    <property type="entry name" value="MFS_MefA_like"/>
    <property type="match status" value="1"/>
</dbReference>
<keyword evidence="10" id="KW-1185">Reference proteome</keyword>
<keyword evidence="4 7" id="KW-0812">Transmembrane</keyword>
<evidence type="ECO:0000259" key="8">
    <source>
        <dbReference type="PROSITE" id="PS50850"/>
    </source>
</evidence>
<protein>
    <recommendedName>
        <fullName evidence="8">Major facilitator superfamily (MFS) profile domain-containing protein</fullName>
    </recommendedName>
</protein>
<feature type="transmembrane region" description="Helical" evidence="7">
    <location>
        <begin position="291"/>
        <end position="310"/>
    </location>
</feature>
<dbReference type="PANTHER" id="PTHR23513:SF6">
    <property type="entry name" value="MAJOR FACILITATOR SUPERFAMILY ASSOCIATED DOMAIN-CONTAINING PROTEIN"/>
    <property type="match status" value="1"/>
</dbReference>
<dbReference type="Gene3D" id="1.20.1250.20">
    <property type="entry name" value="MFS general substrate transporter like domains"/>
    <property type="match status" value="1"/>
</dbReference>
<proteinExistence type="predicted"/>
<dbReference type="InterPro" id="IPR020846">
    <property type="entry name" value="MFS_dom"/>
</dbReference>
<feature type="transmembrane region" description="Helical" evidence="7">
    <location>
        <begin position="169"/>
        <end position="190"/>
    </location>
</feature>
<gene>
    <name evidence="9" type="ORF">I532_18018</name>
</gene>
<sequence>MSNKAEGLLTNTDFRRLWIGQTASQFGTQVALLGMPLVAALYLGASPMQMGLLGFAEYAPFIIFGLLAGVWIDRFPRRPILVAANFVRGALLLIVPLTALIGFLNMTVLYLIAFIVGICTVFFDVAYTSFLPSVVSKEQLVDGNSKLETSKSAAQIAGPGLSGGLEQVITAPFAILFTSVSFFVSAVYIARIRKLEKVVTDAKKPKNMWLEMKEGLHTVYTKPLLWGVVRCSTVFNLSWNVIFSVYVLYASQELKISASILGIIYGTLGVGYLFGSLLAQRAVHRFGVGPTIVGSATIAASGGLLAPLAVGSELSIALIMMLGQLLFGMGVSMFSISTISLRQVIVPDALQGRVNATFRFISWGSLPLGSLMGGMIGGAMGLRFALFAGGIGLLASACTLWFTPFLQLRVKSFHELTLEKDVSIKSQGVT</sequence>
<feature type="transmembrane region" description="Helical" evidence="7">
    <location>
        <begin position="26"/>
        <end position="45"/>
    </location>
</feature>
<evidence type="ECO:0000256" key="7">
    <source>
        <dbReference type="SAM" id="Phobius"/>
    </source>
</evidence>
<dbReference type="Proteomes" id="UP000012081">
    <property type="component" value="Unassembled WGS sequence"/>
</dbReference>
<evidence type="ECO:0000256" key="6">
    <source>
        <dbReference type="ARBA" id="ARBA00023136"/>
    </source>
</evidence>
<keyword evidence="5 7" id="KW-1133">Transmembrane helix</keyword>
<evidence type="ECO:0000313" key="10">
    <source>
        <dbReference type="Proteomes" id="UP000012081"/>
    </source>
</evidence>
<dbReference type="PATRIC" id="fig|1300222.3.peg.3779"/>
<comment type="caution">
    <text evidence="9">The sequence shown here is derived from an EMBL/GenBank/DDBJ whole genome shotgun (WGS) entry which is preliminary data.</text>
</comment>
<name>M8E7P4_9BACL</name>
<dbReference type="OrthoDB" id="2276409at2"/>
<dbReference type="GO" id="GO:0005886">
    <property type="term" value="C:plasma membrane"/>
    <property type="evidence" value="ECO:0007669"/>
    <property type="project" value="UniProtKB-SubCell"/>
</dbReference>
<dbReference type="InterPro" id="IPR010290">
    <property type="entry name" value="TM_effector"/>
</dbReference>
<organism evidence="9 10">
    <name type="scientific">Brevibacillus borstelensis AK1</name>
    <dbReference type="NCBI Taxonomy" id="1300222"/>
    <lineage>
        <taxon>Bacteria</taxon>
        <taxon>Bacillati</taxon>
        <taxon>Bacillota</taxon>
        <taxon>Bacilli</taxon>
        <taxon>Bacillales</taxon>
        <taxon>Paenibacillaceae</taxon>
        <taxon>Brevibacillus</taxon>
    </lineage>
</organism>